<proteinExistence type="predicted"/>
<gene>
    <name evidence="1" type="ORF">DQP57_26410</name>
</gene>
<organism evidence="1 2">
    <name type="scientific">Mycobacterium colombiense</name>
    <dbReference type="NCBI Taxonomy" id="339268"/>
    <lineage>
        <taxon>Bacteria</taxon>
        <taxon>Bacillati</taxon>
        <taxon>Actinomycetota</taxon>
        <taxon>Actinomycetes</taxon>
        <taxon>Mycobacteriales</taxon>
        <taxon>Mycobacteriaceae</taxon>
        <taxon>Mycobacterium</taxon>
        <taxon>Mycobacterium avium complex (MAC)</taxon>
    </lineage>
</organism>
<evidence type="ECO:0000313" key="1">
    <source>
        <dbReference type="EMBL" id="RAV01561.1"/>
    </source>
</evidence>
<protein>
    <submittedName>
        <fullName evidence="1">IS30 family transposase</fullName>
    </submittedName>
</protein>
<feature type="non-terminal residue" evidence="1">
    <location>
        <position position="1"/>
    </location>
</feature>
<dbReference type="Proteomes" id="UP000250915">
    <property type="component" value="Unassembled WGS sequence"/>
</dbReference>
<dbReference type="AlphaFoldDB" id="A0A329L1N5"/>
<sequence>GTDLSVYPADYLDYVALQLNTRPRKRHGFKTPAQILDEILSNPPTVASTA</sequence>
<evidence type="ECO:0000313" key="2">
    <source>
        <dbReference type="Proteomes" id="UP000250915"/>
    </source>
</evidence>
<reference evidence="1 2" key="1">
    <citation type="submission" date="2018-06" db="EMBL/GenBank/DDBJ databases">
        <title>NTM in soil in Japan.</title>
        <authorList>
            <person name="Ohya K."/>
        </authorList>
    </citation>
    <scope>NUCLEOTIDE SEQUENCE [LARGE SCALE GENOMIC DNA]</scope>
    <source>
        <strain evidence="1 2">GF28</strain>
    </source>
</reference>
<accession>A0A329L1N5</accession>
<name>A0A329L1N5_9MYCO</name>
<comment type="caution">
    <text evidence="1">The sequence shown here is derived from an EMBL/GenBank/DDBJ whole genome shotgun (WGS) entry which is preliminary data.</text>
</comment>
<dbReference type="EMBL" id="QMEV01000142">
    <property type="protein sequence ID" value="RAV01561.1"/>
    <property type="molecule type" value="Genomic_DNA"/>
</dbReference>